<feature type="domain" description="Calcineurin-like phosphoesterase" evidence="3">
    <location>
        <begin position="311"/>
        <end position="460"/>
    </location>
</feature>
<evidence type="ECO:0000259" key="3">
    <source>
        <dbReference type="Pfam" id="PF00149"/>
    </source>
</evidence>
<comment type="caution">
    <text evidence="4">The sequence shown here is derived from an EMBL/GenBank/DDBJ whole genome shotgun (WGS) entry which is preliminary data.</text>
</comment>
<keyword evidence="5" id="KW-1185">Reference proteome</keyword>
<dbReference type="EMBL" id="PGEZ01000001">
    <property type="protein sequence ID" value="PJJ57920.1"/>
    <property type="molecule type" value="Genomic_DNA"/>
</dbReference>
<gene>
    <name evidence="4" type="ORF">CLV56_2159</name>
</gene>
<dbReference type="SUPFAM" id="SSF56300">
    <property type="entry name" value="Metallo-dependent phosphatases"/>
    <property type="match status" value="1"/>
</dbReference>
<name>A0A2M9BIY7_9ACTN</name>
<feature type="region of interest" description="Disordered" evidence="1">
    <location>
        <begin position="1"/>
        <end position="26"/>
    </location>
</feature>
<reference evidence="4 5" key="1">
    <citation type="submission" date="2017-11" db="EMBL/GenBank/DDBJ databases">
        <title>Genomic Encyclopedia of Archaeal and Bacterial Type Strains, Phase II (KMG-II): From Individual Species to Whole Genera.</title>
        <authorList>
            <person name="Goeker M."/>
        </authorList>
    </citation>
    <scope>NUCLEOTIDE SEQUENCE [LARGE SCALE GENOMIC DNA]</scope>
    <source>
        <strain evidence="4 5">DSM 27763</strain>
    </source>
</reference>
<proteinExistence type="predicted"/>
<evidence type="ECO:0000256" key="1">
    <source>
        <dbReference type="SAM" id="MobiDB-lite"/>
    </source>
</evidence>
<keyword evidence="2" id="KW-0812">Transmembrane</keyword>
<organism evidence="4 5">
    <name type="scientific">Mumia flava</name>
    <dbReference type="NCBI Taxonomy" id="1348852"/>
    <lineage>
        <taxon>Bacteria</taxon>
        <taxon>Bacillati</taxon>
        <taxon>Actinomycetota</taxon>
        <taxon>Actinomycetes</taxon>
        <taxon>Propionibacteriales</taxon>
        <taxon>Nocardioidaceae</taxon>
        <taxon>Mumia</taxon>
    </lineage>
</organism>
<evidence type="ECO:0000256" key="2">
    <source>
        <dbReference type="SAM" id="Phobius"/>
    </source>
</evidence>
<feature type="transmembrane region" description="Helical" evidence="2">
    <location>
        <begin position="186"/>
        <end position="210"/>
    </location>
</feature>
<feature type="transmembrane region" description="Helical" evidence="2">
    <location>
        <begin position="33"/>
        <end position="52"/>
    </location>
</feature>
<evidence type="ECO:0000313" key="4">
    <source>
        <dbReference type="EMBL" id="PJJ57920.1"/>
    </source>
</evidence>
<keyword evidence="2" id="KW-0472">Membrane</keyword>
<sequence length="546" mass="57684">MVGPPRHTGGVPTTTPDAAPEPPRARRPRPWQVLVLVAITLAVAVPVALMTFTGASRTVVVGAHTAVVTPTFDEHATVDFGSVLPSLRMPVDQPFGLGVNLDVGDTDADSLNQLVARDAVIASQPDAEIERIAVEVRDMAISSALRGLGAGVLAAIVVAALWVVVGQRRRREILARARRAGRRHRVGHGPLRTTVAFALAIALAVVLLTWPEPDEETTATPRWRSITEVYPDIPDDLGLEDIEITTGSATDASQAIVQSAITTYDKSVTFYGELEDTVAEIAPALRQPEEGETVAVFVTDRHDNVGMDPVVRALGDEVGATLLIDAGDDTSSGGDWESFSVRSLANQFRDYDKVAVAGNHDHGPFVAAQLADEGFTVLDGEPEEVAGIRFLGFNDPRSSGYTAEVATGETTIEEQGAELVEIACEEGADVSTVVVHSPTTGQQVAESGCVDLVLAGHMHVQQGPTTLTAENGRRTVTFTNGTTGGAAFSFALGSKLRRTAQASLVTFRDGRPVGLQPVNFQPGGRIDVEEYVAFDLGEPTLTAPAG</sequence>
<dbReference type="Pfam" id="PF00149">
    <property type="entry name" value="Metallophos"/>
    <property type="match status" value="1"/>
</dbReference>
<dbReference type="InterPro" id="IPR004843">
    <property type="entry name" value="Calcineurin-like_PHP"/>
</dbReference>
<dbReference type="AlphaFoldDB" id="A0A2M9BIY7"/>
<evidence type="ECO:0000313" key="5">
    <source>
        <dbReference type="Proteomes" id="UP000230842"/>
    </source>
</evidence>
<accession>A0A2M9BIY7</accession>
<dbReference type="GO" id="GO:0016787">
    <property type="term" value="F:hydrolase activity"/>
    <property type="evidence" value="ECO:0007669"/>
    <property type="project" value="InterPro"/>
</dbReference>
<dbReference type="Proteomes" id="UP000230842">
    <property type="component" value="Unassembled WGS sequence"/>
</dbReference>
<protein>
    <submittedName>
        <fullName evidence="4">Icc-related predicted phosphoesterase</fullName>
    </submittedName>
</protein>
<keyword evidence="2" id="KW-1133">Transmembrane helix</keyword>
<feature type="transmembrane region" description="Helical" evidence="2">
    <location>
        <begin position="144"/>
        <end position="165"/>
    </location>
</feature>
<dbReference type="Gene3D" id="3.60.21.10">
    <property type="match status" value="1"/>
</dbReference>
<dbReference type="InterPro" id="IPR029052">
    <property type="entry name" value="Metallo-depent_PP-like"/>
</dbReference>